<keyword evidence="2" id="KW-1185">Reference proteome</keyword>
<comment type="caution">
    <text evidence="1">The sequence shown here is derived from an EMBL/GenBank/DDBJ whole genome shotgun (WGS) entry which is preliminary data.</text>
</comment>
<evidence type="ECO:0000313" key="1">
    <source>
        <dbReference type="EMBL" id="KAJ8126652.1"/>
    </source>
</evidence>
<dbReference type="EMBL" id="JAPUUL010001758">
    <property type="protein sequence ID" value="KAJ8126652.1"/>
    <property type="molecule type" value="Genomic_DNA"/>
</dbReference>
<reference evidence="1" key="1">
    <citation type="submission" date="2022-12" db="EMBL/GenBank/DDBJ databases">
        <title>Genome Sequence of Lasiodiplodia mahajangana.</title>
        <authorList>
            <person name="Buettner E."/>
        </authorList>
    </citation>
    <scope>NUCLEOTIDE SEQUENCE</scope>
    <source>
        <strain evidence="1">VT137</strain>
    </source>
</reference>
<sequence>MSPLPTLGRPSTQKLRERIKVPCPHLTGYQSTRSASAPPQPTRVFGRQPCRLPKLPGESSVRNWLDSILSPNPRLASPSPSRPSSCPPTLDLTRGRHAPPSLAEIRQILHNEEDSASNAGTAHSDRHSTSHPLYRGTLYNNNVKIDYSGRMIPSELQVFVESLILKRRGSPQLTDEDVNKIIDVAEELADSTDGPVAKLMRTEMFPFDRPGIVEGGKSPWSTIALPDNPDYQYCISVPEPDAHFGYPTYQRSCWSTSQSNVITHPMARPYTQPATGNIFPFVSVEMKSEATGGTLYVAENQAAGSGTHCVNSLLWLLRQAGMYNDSIRINTVAFTIAISQRLAVFYIHWHSEDDHRHYMSMLSSYSTLVPSDIRLCNNTVKNILDYGLGQRKTTISAALEALSPLLTKLK</sequence>
<gene>
    <name evidence="1" type="ORF">O1611_g6986</name>
</gene>
<name>A0ACC2JGL1_9PEZI</name>
<accession>A0ACC2JGL1</accession>
<dbReference type="Proteomes" id="UP001153332">
    <property type="component" value="Unassembled WGS sequence"/>
</dbReference>
<evidence type="ECO:0000313" key="2">
    <source>
        <dbReference type="Proteomes" id="UP001153332"/>
    </source>
</evidence>
<protein>
    <submittedName>
        <fullName evidence="1">Uncharacterized protein</fullName>
    </submittedName>
</protein>
<proteinExistence type="predicted"/>
<organism evidence="1 2">
    <name type="scientific">Lasiodiplodia mahajangana</name>
    <dbReference type="NCBI Taxonomy" id="1108764"/>
    <lineage>
        <taxon>Eukaryota</taxon>
        <taxon>Fungi</taxon>
        <taxon>Dikarya</taxon>
        <taxon>Ascomycota</taxon>
        <taxon>Pezizomycotina</taxon>
        <taxon>Dothideomycetes</taxon>
        <taxon>Dothideomycetes incertae sedis</taxon>
        <taxon>Botryosphaeriales</taxon>
        <taxon>Botryosphaeriaceae</taxon>
        <taxon>Lasiodiplodia</taxon>
    </lineage>
</organism>